<feature type="compositionally biased region" description="Basic and acidic residues" evidence="1">
    <location>
        <begin position="494"/>
        <end position="508"/>
    </location>
</feature>
<feature type="region of interest" description="Disordered" evidence="1">
    <location>
        <begin position="315"/>
        <end position="470"/>
    </location>
</feature>
<evidence type="ECO:0000313" key="3">
    <source>
        <dbReference type="Proteomes" id="UP000053573"/>
    </source>
</evidence>
<feature type="compositionally biased region" description="Polar residues" evidence="1">
    <location>
        <begin position="391"/>
        <end position="414"/>
    </location>
</feature>
<dbReference type="AlphaFoldDB" id="A0A0H1B579"/>
<comment type="caution">
    <text evidence="2">The sequence shown here is derived from an EMBL/GenBank/DDBJ whole genome shotgun (WGS) entry which is preliminary data.</text>
</comment>
<reference evidence="3" key="1">
    <citation type="journal article" date="2015" name="PLoS Genet.">
        <title>The dynamic genome and transcriptome of the human fungal pathogen Blastomyces and close relative Emmonsia.</title>
        <authorList>
            <person name="Munoz J.F."/>
            <person name="Gauthier G.M."/>
            <person name="Desjardins C.A."/>
            <person name="Gallo J.E."/>
            <person name="Holder J."/>
            <person name="Sullivan T.D."/>
            <person name="Marty A.J."/>
            <person name="Carmen J.C."/>
            <person name="Chen Z."/>
            <person name="Ding L."/>
            <person name="Gujja S."/>
            <person name="Magrini V."/>
            <person name="Misas E."/>
            <person name="Mitreva M."/>
            <person name="Priest M."/>
            <person name="Saif S."/>
            <person name="Whiston E.A."/>
            <person name="Young S."/>
            <person name="Zeng Q."/>
            <person name="Goldman W.E."/>
            <person name="Mardis E.R."/>
            <person name="Taylor J.W."/>
            <person name="McEwen J.G."/>
            <person name="Clay O.K."/>
            <person name="Klein B.S."/>
            <person name="Cuomo C.A."/>
        </authorList>
    </citation>
    <scope>NUCLEOTIDE SEQUENCE [LARGE SCALE GENOMIC DNA]</scope>
    <source>
        <strain evidence="3">UAMH 139</strain>
    </source>
</reference>
<dbReference type="Proteomes" id="UP000053573">
    <property type="component" value="Unassembled WGS sequence"/>
</dbReference>
<feature type="compositionally biased region" description="Polar residues" evidence="1">
    <location>
        <begin position="509"/>
        <end position="518"/>
    </location>
</feature>
<sequence>MESPPRGINGDSDSPMAVYASDTTLQSTRQWIMSLQAPRKPPATFVRNIDGQALRFAEVILPDHVGQYSNYPRRHDDSYYWKASCEPALELAPLTKRNLTKLTKRLANRGLYEPSSSTTPWGTADEEYRSKMIQKEYGDPIPYKRTPSPCPPSDAPISRGPEKPRPVSTILTTHEPHQCTLGIACLLEVDDLNYHRYMATQLAAKAREARLSRVVIESGQGYHNLESLKVTSKNSARLLLGKGKLYDLPGLDPMAVLKKIQSPEFWETERRYLENPGCLAKRQTGSVATMSTGAFPLPPPGPITPEISQDMERTWPPASIPPLRNGESHVHPNNTMRNPTTQRRQMDEEKSAMLPEASNQIGDQMNAHKKRKPVKEAGVTSSFSSKRRKTNTVPSTSAAGNPNTSTSCDGSQFDSLHLPNPATTQRSTRKNMQQTLGPSNLSRTAKAKRMSHDQRQPARSLNLSVNRPPAEGVSTMRRTQIMHTNPLRRSARLSKTDDEGRRAGREDNSTVMPETMQHSNRKKRKFFSKDRG</sequence>
<feature type="region of interest" description="Disordered" evidence="1">
    <location>
        <begin position="483"/>
        <end position="532"/>
    </location>
</feature>
<gene>
    <name evidence="2" type="ORF">EMPG_10343</name>
</gene>
<keyword evidence="3" id="KW-1185">Reference proteome</keyword>
<dbReference type="OrthoDB" id="4187756at2759"/>
<evidence type="ECO:0000313" key="2">
    <source>
        <dbReference type="EMBL" id="KLJ06233.1"/>
    </source>
</evidence>
<accession>A0A0H1B579</accession>
<feature type="compositionally biased region" description="Polar residues" evidence="1">
    <location>
        <begin position="331"/>
        <end position="343"/>
    </location>
</feature>
<feature type="compositionally biased region" description="Polar residues" evidence="1">
    <location>
        <begin position="421"/>
        <end position="443"/>
    </location>
</feature>
<dbReference type="EMBL" id="LDEV01003235">
    <property type="protein sequence ID" value="KLJ06233.1"/>
    <property type="molecule type" value="Genomic_DNA"/>
</dbReference>
<feature type="region of interest" description="Disordered" evidence="1">
    <location>
        <begin position="138"/>
        <end position="165"/>
    </location>
</feature>
<name>A0A0H1B579_9EURO</name>
<proteinExistence type="predicted"/>
<protein>
    <submittedName>
        <fullName evidence="2">Uncharacterized protein</fullName>
    </submittedName>
</protein>
<organism evidence="2 3">
    <name type="scientific">Blastomyces silverae</name>
    <dbReference type="NCBI Taxonomy" id="2060906"/>
    <lineage>
        <taxon>Eukaryota</taxon>
        <taxon>Fungi</taxon>
        <taxon>Dikarya</taxon>
        <taxon>Ascomycota</taxon>
        <taxon>Pezizomycotina</taxon>
        <taxon>Eurotiomycetes</taxon>
        <taxon>Eurotiomycetidae</taxon>
        <taxon>Onygenales</taxon>
        <taxon>Ajellomycetaceae</taxon>
        <taxon>Blastomyces</taxon>
    </lineage>
</organism>
<evidence type="ECO:0000256" key="1">
    <source>
        <dbReference type="SAM" id="MobiDB-lite"/>
    </source>
</evidence>